<organism evidence="1">
    <name type="scientific">marine sediment metagenome</name>
    <dbReference type="NCBI Taxonomy" id="412755"/>
    <lineage>
        <taxon>unclassified sequences</taxon>
        <taxon>metagenomes</taxon>
        <taxon>ecological metagenomes</taxon>
    </lineage>
</organism>
<evidence type="ECO:0000313" key="1">
    <source>
        <dbReference type="EMBL" id="KKM68753.1"/>
    </source>
</evidence>
<proteinExistence type="predicted"/>
<gene>
    <name evidence="1" type="ORF">LCGC14_1457810</name>
</gene>
<accession>A0A0F9JGN3</accession>
<name>A0A0F9JGN3_9ZZZZ</name>
<sequence length="106" mass="12028">MAIRILPGMTSNRKEPGYYWRSVLFYVRDMLEEAEGLAAYARTAAKFNSFPNMKAWLHREEDSEGAESVVDRHFTGDVVVLNLLEVPAGTAVKRVDVVVRLKNREA</sequence>
<protein>
    <submittedName>
        <fullName evidence="1">Uncharacterized protein</fullName>
    </submittedName>
</protein>
<dbReference type="EMBL" id="LAZR01010114">
    <property type="protein sequence ID" value="KKM68753.1"/>
    <property type="molecule type" value="Genomic_DNA"/>
</dbReference>
<dbReference type="AlphaFoldDB" id="A0A0F9JGN3"/>
<reference evidence="1" key="1">
    <citation type="journal article" date="2015" name="Nature">
        <title>Complex archaea that bridge the gap between prokaryotes and eukaryotes.</title>
        <authorList>
            <person name="Spang A."/>
            <person name="Saw J.H."/>
            <person name="Jorgensen S.L."/>
            <person name="Zaremba-Niedzwiedzka K."/>
            <person name="Martijn J."/>
            <person name="Lind A.E."/>
            <person name="van Eijk R."/>
            <person name="Schleper C."/>
            <person name="Guy L."/>
            <person name="Ettema T.J."/>
        </authorList>
    </citation>
    <scope>NUCLEOTIDE SEQUENCE</scope>
</reference>
<comment type="caution">
    <text evidence="1">The sequence shown here is derived from an EMBL/GenBank/DDBJ whole genome shotgun (WGS) entry which is preliminary data.</text>
</comment>